<protein>
    <recommendedName>
        <fullName evidence="4">Pyocin activator protein PrtN</fullName>
    </recommendedName>
</protein>
<evidence type="ECO:0000256" key="1">
    <source>
        <dbReference type="SAM" id="MobiDB-lite"/>
    </source>
</evidence>
<proteinExistence type="predicted"/>
<dbReference type="Proteomes" id="UP001243713">
    <property type="component" value="Chromosome"/>
</dbReference>
<dbReference type="RefSeq" id="WP_280163465.1">
    <property type="nucleotide sequence ID" value="NZ_CP093428.1"/>
</dbReference>
<accession>A0ABY8MYT6</accession>
<evidence type="ECO:0000313" key="3">
    <source>
        <dbReference type="Proteomes" id="UP001243713"/>
    </source>
</evidence>
<evidence type="ECO:0000313" key="2">
    <source>
        <dbReference type="EMBL" id="WGK92552.1"/>
    </source>
</evidence>
<keyword evidence="3" id="KW-1185">Reference proteome</keyword>
<name>A0ABY8MYT6_9PSED</name>
<feature type="region of interest" description="Disordered" evidence="1">
    <location>
        <begin position="67"/>
        <end position="117"/>
    </location>
</feature>
<organism evidence="2 3">
    <name type="scientific">Pseudomonas migulae</name>
    <dbReference type="NCBI Taxonomy" id="78543"/>
    <lineage>
        <taxon>Bacteria</taxon>
        <taxon>Pseudomonadati</taxon>
        <taxon>Pseudomonadota</taxon>
        <taxon>Gammaproteobacteria</taxon>
        <taxon>Pseudomonadales</taxon>
        <taxon>Pseudomonadaceae</taxon>
        <taxon>Pseudomonas</taxon>
    </lineage>
</organism>
<sequence>MTADLALLPRFIRAKQAPAYLGMCRAVFDAEVRPHIREFPIGKQGVGFDRFELDAWADAYVARKSIEKVANQDNNQPRSERRGGAKGETPWPKKQSQAYSKCRVASGKSTKSTEESEFKRVLALVTGRKQNSS</sequence>
<reference evidence="2 3" key="1">
    <citation type="submission" date="2022-03" db="EMBL/GenBank/DDBJ databases">
        <title>Plant growth promoting endophytes with ACC deaminase activity.</title>
        <authorList>
            <person name="Charles T."/>
            <person name="Van Dyk A."/>
            <person name="Cheng J."/>
            <person name="Heil J."/>
        </authorList>
    </citation>
    <scope>NUCLEOTIDE SEQUENCE [LARGE SCALE GENOMIC DNA]</scope>
    <source>
        <strain evidence="2 3">8R6</strain>
    </source>
</reference>
<evidence type="ECO:0008006" key="4">
    <source>
        <dbReference type="Google" id="ProtNLM"/>
    </source>
</evidence>
<dbReference type="EMBL" id="CP093428">
    <property type="protein sequence ID" value="WGK92552.1"/>
    <property type="molecule type" value="Genomic_DNA"/>
</dbReference>
<gene>
    <name evidence="2" type="ORF">MOQ58_10325</name>
</gene>